<evidence type="ECO:0000313" key="3">
    <source>
        <dbReference type="Proteomes" id="UP000002743"/>
    </source>
</evidence>
<dbReference type="OrthoDB" id="9802640at2"/>
<name>C6X7Z4_METGS</name>
<keyword evidence="3" id="KW-1185">Reference proteome</keyword>
<dbReference type="HOGENOM" id="CLU_093756_0_0_4"/>
<dbReference type="CDD" id="cd00085">
    <property type="entry name" value="HNHc"/>
    <property type="match status" value="1"/>
</dbReference>
<protein>
    <recommendedName>
        <fullName evidence="1">DUF5710 domain-containing protein</fullName>
    </recommendedName>
</protein>
<dbReference type="InterPro" id="IPR043764">
    <property type="entry name" value="DUF5710"/>
</dbReference>
<sequence>MNDYVKVYLDVPFVDKDKAKGLGARWDGELKQWYCPEVNKELFAEWFEKGDKPERDLRVVDEATWQFAPVHNPKLYIDLIPETAWCTNLRSGLEAKDWDLVRKAVYRFGKYICEVCKGVGSNHPVEAHERFEYDVDNLVQRLVGISCLCPACHQSTHYGLANIKGLGAEAGNHLKSVNKWTDEELNEHIDSSFNTWKFRSEFDWKLDISWLLDRGIQFTDKTNDNIEHTGDYWTFKKHVIKNKEE</sequence>
<feature type="domain" description="DUF5710" evidence="1">
    <location>
        <begin position="6"/>
        <end position="47"/>
    </location>
</feature>
<evidence type="ECO:0000259" key="1">
    <source>
        <dbReference type="Pfam" id="PF18974"/>
    </source>
</evidence>
<dbReference type="RefSeq" id="WP_015830668.1">
    <property type="nucleotide sequence ID" value="NC_012969.1"/>
</dbReference>
<dbReference type="AlphaFoldDB" id="C6X7Z4"/>
<organism evidence="2 3">
    <name type="scientific">Methylovorus glucosotrophus (strain SIP3-4)</name>
    <dbReference type="NCBI Taxonomy" id="582744"/>
    <lineage>
        <taxon>Bacteria</taxon>
        <taxon>Pseudomonadati</taxon>
        <taxon>Pseudomonadota</taxon>
        <taxon>Betaproteobacteria</taxon>
        <taxon>Nitrosomonadales</taxon>
        <taxon>Methylophilaceae</taxon>
        <taxon>Methylovorus</taxon>
    </lineage>
</organism>
<dbReference type="InterPro" id="IPR003615">
    <property type="entry name" value="HNH_nuc"/>
</dbReference>
<proteinExistence type="predicted"/>
<reference evidence="2 3" key="2">
    <citation type="journal article" date="2011" name="J. Bacteriol.">
        <title>Genomes of three methylotrophs from a single niche uncover genetic and metabolic divergence of Methylophilaceae.</title>
        <authorList>
            <person name="Lapidus A."/>
            <person name="Clum A."/>
            <person name="Labutti K."/>
            <person name="Kaluzhnaya M.G."/>
            <person name="Lim S."/>
            <person name="Beck D.A."/>
            <person name="Glavina Del Rio T."/>
            <person name="Nolan M."/>
            <person name="Mavromatis K."/>
            <person name="Huntemann M."/>
            <person name="Lucas S."/>
            <person name="Lidstrom M.E."/>
            <person name="Ivanova N."/>
            <person name="Chistoserdova L."/>
        </authorList>
    </citation>
    <scope>NUCLEOTIDE SEQUENCE [LARGE SCALE GENOMIC DNA]</scope>
    <source>
        <strain evidence="2 3">SIP3-4</strain>
    </source>
</reference>
<dbReference type="EMBL" id="CP001674">
    <property type="protein sequence ID" value="ACT51321.1"/>
    <property type="molecule type" value="Genomic_DNA"/>
</dbReference>
<dbReference type="Proteomes" id="UP000002743">
    <property type="component" value="Chromosome"/>
</dbReference>
<dbReference type="KEGG" id="mei:Msip34_2079"/>
<dbReference type="eggNOG" id="COG1403">
    <property type="taxonomic scope" value="Bacteria"/>
</dbReference>
<dbReference type="STRING" id="582744.Msip34_2079"/>
<accession>C6X7Z4</accession>
<gene>
    <name evidence="2" type="ordered locus">Msip34_2079</name>
</gene>
<dbReference type="Pfam" id="PF18974">
    <property type="entry name" value="DUF5710"/>
    <property type="match status" value="1"/>
</dbReference>
<reference evidence="3" key="1">
    <citation type="submission" date="2009-07" db="EMBL/GenBank/DDBJ databases">
        <title>Complete sequence of chromosome of Methylovorus sp. SIP3-4.</title>
        <authorList>
            <person name="Lucas S."/>
            <person name="Copeland A."/>
            <person name="Lapidus A."/>
            <person name="Glavina del Rio T."/>
            <person name="Tice H."/>
            <person name="Bruce D."/>
            <person name="Goodwin L."/>
            <person name="Pitluck S."/>
            <person name="Clum A."/>
            <person name="Larimer F."/>
            <person name="Land M."/>
            <person name="Hauser L."/>
            <person name="Kyrpides N."/>
            <person name="Mikhailova N."/>
            <person name="Kayluzhnaya M."/>
            <person name="Chistoserdova L."/>
        </authorList>
    </citation>
    <scope>NUCLEOTIDE SEQUENCE [LARGE SCALE GENOMIC DNA]</scope>
    <source>
        <strain evidence="3">SIP3-4</strain>
    </source>
</reference>
<evidence type="ECO:0000313" key="2">
    <source>
        <dbReference type="EMBL" id="ACT51321.1"/>
    </source>
</evidence>